<dbReference type="RefSeq" id="WP_185738706.1">
    <property type="nucleotide sequence ID" value="NZ_UYIN01000008.1"/>
</dbReference>
<gene>
    <name evidence="1" type="ORF">NCTC10913_02013</name>
</gene>
<reference evidence="1 2" key="1">
    <citation type="submission" date="2018-11" db="EMBL/GenBank/DDBJ databases">
        <authorList>
            <consortium name="Pathogen Informatics"/>
        </authorList>
    </citation>
    <scope>NUCLEOTIDE SEQUENCE [LARGE SCALE GENOMIC DNA]</scope>
    <source>
        <strain evidence="1 2">NCTC10913</strain>
    </source>
</reference>
<dbReference type="EMBL" id="UYIN01000008">
    <property type="protein sequence ID" value="VDG71664.1"/>
    <property type="molecule type" value="Genomic_DNA"/>
</dbReference>
<comment type="caution">
    <text evidence="1">The sequence shown here is derived from an EMBL/GenBank/DDBJ whole genome shotgun (WGS) entry which is preliminary data.</text>
</comment>
<organism evidence="1 2">
    <name type="scientific">Clostridium carnis</name>
    <dbReference type="NCBI Taxonomy" id="1530"/>
    <lineage>
        <taxon>Bacteria</taxon>
        <taxon>Bacillati</taxon>
        <taxon>Bacillota</taxon>
        <taxon>Clostridia</taxon>
        <taxon>Eubacteriales</taxon>
        <taxon>Clostridiaceae</taxon>
        <taxon>Clostridium</taxon>
    </lineage>
</organism>
<name>A0ABY6ST27_9CLOT</name>
<protein>
    <submittedName>
        <fullName evidence="1">Uncharacterized protein</fullName>
    </submittedName>
</protein>
<evidence type="ECO:0000313" key="2">
    <source>
        <dbReference type="Proteomes" id="UP000277570"/>
    </source>
</evidence>
<keyword evidence="2" id="KW-1185">Reference proteome</keyword>
<proteinExistence type="predicted"/>
<evidence type="ECO:0000313" key="1">
    <source>
        <dbReference type="EMBL" id="VDG71664.1"/>
    </source>
</evidence>
<dbReference type="Proteomes" id="UP000277570">
    <property type="component" value="Unassembled WGS sequence"/>
</dbReference>
<accession>A0ABY6ST27</accession>
<sequence length="46" mass="5407">MHVAEELDELVEVYSVDIVFLDSMNEEIKLKMEKCGIEIYDDLDRS</sequence>